<dbReference type="STRING" id="5643.A0A060SKN6"/>
<dbReference type="Proteomes" id="UP000029665">
    <property type="component" value="Unassembled WGS sequence"/>
</dbReference>
<dbReference type="AlphaFoldDB" id="A0A060SKN6"/>
<proteinExistence type="predicted"/>
<reference evidence="2" key="1">
    <citation type="submission" date="2014-01" db="EMBL/GenBank/DDBJ databases">
        <title>The genome of the white-rot fungus Pycnoporus cinnabarinus: a basidiomycete model with a versatile arsenal for lignocellulosic biomass breakdown.</title>
        <authorList>
            <person name="Levasseur A."/>
            <person name="Lomascolo A."/>
            <person name="Ruiz-Duenas F.J."/>
            <person name="Uzan E."/>
            <person name="Piumi F."/>
            <person name="Kues U."/>
            <person name="Ram A.F.J."/>
            <person name="Murat C."/>
            <person name="Haon M."/>
            <person name="Benoit I."/>
            <person name="Arfi Y."/>
            <person name="Chevret D."/>
            <person name="Drula E."/>
            <person name="Kwon M.J."/>
            <person name="Gouret P."/>
            <person name="Lesage-Meessen L."/>
            <person name="Lombard V."/>
            <person name="Mariette J."/>
            <person name="Noirot C."/>
            <person name="Park J."/>
            <person name="Patyshakuliyeva A."/>
            <person name="Wieneger R.A.B."/>
            <person name="Wosten H.A.B."/>
            <person name="Martin F."/>
            <person name="Coutinho P.M."/>
            <person name="de Vries R."/>
            <person name="Martinez A.T."/>
            <person name="Klopp C."/>
            <person name="Pontarotti P."/>
            <person name="Henrissat B."/>
            <person name="Record E."/>
        </authorList>
    </citation>
    <scope>NUCLEOTIDE SEQUENCE [LARGE SCALE GENOMIC DNA]</scope>
    <source>
        <strain evidence="2">BRFM137</strain>
    </source>
</reference>
<sequence>MASSLARDGDIADPAHPWLDSRCPTLHLPPALTTYLTSVSNADRIRPILVLTKVDISGPARAAAWTKHLHALYPELRIVQVEAYAEKPHSDANDSRKRVFEPHLPSPFRRALVEALRETHAELLAPPEHVKGDPRSSPSGSRG</sequence>
<evidence type="ECO:0000313" key="2">
    <source>
        <dbReference type="EMBL" id="CDO72988.1"/>
    </source>
</evidence>
<name>A0A060SKN6_PYCCI</name>
<evidence type="ECO:0000256" key="1">
    <source>
        <dbReference type="SAM" id="MobiDB-lite"/>
    </source>
</evidence>
<evidence type="ECO:0000313" key="3">
    <source>
        <dbReference type="Proteomes" id="UP000029665"/>
    </source>
</evidence>
<gene>
    <name evidence="2" type="ORF">BN946_scf185007.g42</name>
</gene>
<feature type="region of interest" description="Disordered" evidence="1">
    <location>
        <begin position="122"/>
        <end position="143"/>
    </location>
</feature>
<dbReference type="HOGENOM" id="CLU_1807200_0_0_1"/>
<keyword evidence="3" id="KW-1185">Reference proteome</keyword>
<dbReference type="EMBL" id="CCBP010000119">
    <property type="protein sequence ID" value="CDO72988.1"/>
    <property type="molecule type" value="Genomic_DNA"/>
</dbReference>
<comment type="caution">
    <text evidence="2">The sequence shown here is derived from an EMBL/GenBank/DDBJ whole genome shotgun (WGS) entry which is preliminary data.</text>
</comment>
<dbReference type="OrthoDB" id="61815at2759"/>
<accession>A0A060SKN6</accession>
<organism evidence="2 3">
    <name type="scientific">Pycnoporus cinnabarinus</name>
    <name type="common">Cinnabar-red polypore</name>
    <name type="synonym">Trametes cinnabarina</name>
    <dbReference type="NCBI Taxonomy" id="5643"/>
    <lineage>
        <taxon>Eukaryota</taxon>
        <taxon>Fungi</taxon>
        <taxon>Dikarya</taxon>
        <taxon>Basidiomycota</taxon>
        <taxon>Agaricomycotina</taxon>
        <taxon>Agaricomycetes</taxon>
        <taxon>Polyporales</taxon>
        <taxon>Polyporaceae</taxon>
        <taxon>Trametes</taxon>
    </lineage>
</organism>
<protein>
    <submittedName>
        <fullName evidence="2">Uncharacterized protein</fullName>
    </submittedName>
</protein>